<evidence type="ECO:0000256" key="2">
    <source>
        <dbReference type="ARBA" id="ARBA00022692"/>
    </source>
</evidence>
<dbReference type="RefSeq" id="WP_338237458.1">
    <property type="nucleotide sequence ID" value="NZ_BQKE01000001.1"/>
</dbReference>
<keyword evidence="2 7" id="KW-0812">Transmembrane</keyword>
<evidence type="ECO:0000256" key="1">
    <source>
        <dbReference type="ARBA" id="ARBA00022475"/>
    </source>
</evidence>
<dbReference type="Gene3D" id="3.30.160.60">
    <property type="entry name" value="Classic Zinc Finger"/>
    <property type="match status" value="1"/>
</dbReference>
<keyword evidence="6 7" id="KW-0961">Cell wall biogenesis/degradation</keyword>
<dbReference type="Pfam" id="PF02618">
    <property type="entry name" value="YceG"/>
    <property type="match status" value="1"/>
</dbReference>
<proteinExistence type="inferred from homology"/>
<dbReference type="GO" id="GO:0005886">
    <property type="term" value="C:plasma membrane"/>
    <property type="evidence" value="ECO:0007669"/>
    <property type="project" value="UniProtKB-UniRule"/>
</dbReference>
<dbReference type="InterPro" id="IPR003770">
    <property type="entry name" value="MLTG-like"/>
</dbReference>
<dbReference type="GO" id="GO:0009252">
    <property type="term" value="P:peptidoglycan biosynthetic process"/>
    <property type="evidence" value="ECO:0007669"/>
    <property type="project" value="UniProtKB-UniRule"/>
</dbReference>
<comment type="similarity">
    <text evidence="7">Belongs to the transglycosylase MltG family.</text>
</comment>
<evidence type="ECO:0000256" key="4">
    <source>
        <dbReference type="ARBA" id="ARBA00023136"/>
    </source>
</evidence>
<accession>A0AAN4W1B3</accession>
<feature type="site" description="Important for catalytic activity" evidence="7">
    <location>
        <position position="220"/>
    </location>
</feature>
<dbReference type="EMBL" id="BQKE01000001">
    <property type="protein sequence ID" value="GJM62090.1"/>
    <property type="molecule type" value="Genomic_DNA"/>
</dbReference>
<evidence type="ECO:0000313" key="8">
    <source>
        <dbReference type="EMBL" id="GJM62090.1"/>
    </source>
</evidence>
<organism evidence="8 9">
    <name type="scientific">Persicobacter diffluens</name>
    <dbReference type="NCBI Taxonomy" id="981"/>
    <lineage>
        <taxon>Bacteria</taxon>
        <taxon>Pseudomonadati</taxon>
        <taxon>Bacteroidota</taxon>
        <taxon>Cytophagia</taxon>
        <taxon>Cytophagales</taxon>
        <taxon>Persicobacteraceae</taxon>
        <taxon>Persicobacter</taxon>
    </lineage>
</organism>
<evidence type="ECO:0000313" key="9">
    <source>
        <dbReference type="Proteomes" id="UP001310022"/>
    </source>
</evidence>
<keyword evidence="9" id="KW-1185">Reference proteome</keyword>
<sequence>METRKIIAIALLIGSVLSATFLFYGYQLLKSPNILVGKSEPAYIYISNGDSFKDLQNQLYDRDIVNDAVAFSFVAKLMKLPASLKPGKYKLEPNMNNRQAIAIFRSGNQTAVNITFNNLRFLKDLPAKITDKLEMDSSQLAQALSDTVLMQKFGFDQANYKSMFIPNTYSVYWDLNPEELIERMNYEYRQFWTDQRKAKADSLGLSLQEVSTLASIVYAESKKSDEYPRIAGVYYNRLQKRMHLDADPTLVYAHGDFGIKRVLNKHKEIDSPYNTYRNYGLPPGPINMPSITAIDGVLNLEQHKYLYFCASEDFSGYHKFATNLTDHLNNARRFQNALNRARIYK</sequence>
<dbReference type="CDD" id="cd08010">
    <property type="entry name" value="MltG_like"/>
    <property type="match status" value="1"/>
</dbReference>
<evidence type="ECO:0000256" key="7">
    <source>
        <dbReference type="HAMAP-Rule" id="MF_02065"/>
    </source>
</evidence>
<keyword evidence="5 7" id="KW-0456">Lyase</keyword>
<dbReference type="PANTHER" id="PTHR30518:SF2">
    <property type="entry name" value="ENDOLYTIC MUREIN TRANSGLYCOSYLASE"/>
    <property type="match status" value="1"/>
</dbReference>
<keyword evidence="4 7" id="KW-0472">Membrane</keyword>
<dbReference type="GO" id="GO:0071555">
    <property type="term" value="P:cell wall organization"/>
    <property type="evidence" value="ECO:0007669"/>
    <property type="project" value="UniProtKB-KW"/>
</dbReference>
<comment type="function">
    <text evidence="7">Functions as a peptidoglycan terminase that cleaves nascent peptidoglycan strands endolytically to terminate their elongation.</text>
</comment>
<name>A0AAN4W1B3_9BACT</name>
<comment type="caution">
    <text evidence="8">The sequence shown here is derived from an EMBL/GenBank/DDBJ whole genome shotgun (WGS) entry which is preliminary data.</text>
</comment>
<gene>
    <name evidence="7" type="primary">mltG</name>
    <name evidence="8" type="ORF">PEDI_26420</name>
</gene>
<dbReference type="HAMAP" id="MF_02065">
    <property type="entry name" value="MltG"/>
    <property type="match status" value="1"/>
</dbReference>
<keyword evidence="3 7" id="KW-1133">Transmembrane helix</keyword>
<dbReference type="PANTHER" id="PTHR30518">
    <property type="entry name" value="ENDOLYTIC MUREIN TRANSGLYCOSYLASE"/>
    <property type="match status" value="1"/>
</dbReference>
<evidence type="ECO:0000256" key="3">
    <source>
        <dbReference type="ARBA" id="ARBA00022989"/>
    </source>
</evidence>
<protein>
    <recommendedName>
        <fullName evidence="7">Endolytic murein transglycosylase</fullName>
        <ecNumber evidence="7">4.2.2.29</ecNumber>
    </recommendedName>
    <alternativeName>
        <fullName evidence="7">Peptidoglycan lytic transglycosylase</fullName>
    </alternativeName>
    <alternativeName>
        <fullName evidence="7">Peptidoglycan polymerization terminase</fullName>
    </alternativeName>
</protein>
<dbReference type="Gene3D" id="3.30.1490.480">
    <property type="entry name" value="Endolytic murein transglycosylase"/>
    <property type="match status" value="1"/>
</dbReference>
<evidence type="ECO:0000256" key="5">
    <source>
        <dbReference type="ARBA" id="ARBA00023239"/>
    </source>
</evidence>
<reference evidence="8 9" key="1">
    <citation type="submission" date="2021-12" db="EMBL/GenBank/DDBJ databases">
        <title>Genome sequencing of bacteria with rrn-lacking chromosome and rrn-plasmid.</title>
        <authorList>
            <person name="Anda M."/>
            <person name="Iwasaki W."/>
        </authorList>
    </citation>
    <scope>NUCLEOTIDE SEQUENCE [LARGE SCALE GENOMIC DNA]</scope>
    <source>
        <strain evidence="8 9">NBRC 15940</strain>
    </source>
</reference>
<comment type="catalytic activity">
    <reaction evidence="7">
        <text>a peptidoglycan chain = a peptidoglycan chain with N-acetyl-1,6-anhydromuramyl-[peptide] at the reducing end + a peptidoglycan chain with N-acetylglucosamine at the non-reducing end.</text>
        <dbReference type="EC" id="4.2.2.29"/>
    </reaction>
</comment>
<dbReference type="Proteomes" id="UP001310022">
    <property type="component" value="Unassembled WGS sequence"/>
</dbReference>
<keyword evidence="1 7" id="KW-1003">Cell membrane</keyword>
<dbReference type="AlphaFoldDB" id="A0AAN4W1B3"/>
<dbReference type="EC" id="4.2.2.29" evidence="7"/>
<evidence type="ECO:0000256" key="6">
    <source>
        <dbReference type="ARBA" id="ARBA00023316"/>
    </source>
</evidence>
<dbReference type="NCBIfam" id="TIGR00247">
    <property type="entry name" value="endolytic transglycosylase MltG"/>
    <property type="match status" value="1"/>
</dbReference>
<dbReference type="GO" id="GO:0008932">
    <property type="term" value="F:lytic endotransglycosylase activity"/>
    <property type="evidence" value="ECO:0007669"/>
    <property type="project" value="UniProtKB-UniRule"/>
</dbReference>